<name>A0A5M6Z8H7_9PROT</name>
<keyword evidence="3" id="KW-1185">Reference proteome</keyword>
<proteinExistence type="predicted"/>
<dbReference type="Proteomes" id="UP000325122">
    <property type="component" value="Unassembled WGS sequence"/>
</dbReference>
<dbReference type="RefSeq" id="WP_150023948.1">
    <property type="nucleotide sequence ID" value="NZ_VWOJ01000005.1"/>
</dbReference>
<feature type="transmembrane region" description="Helical" evidence="1">
    <location>
        <begin position="7"/>
        <end position="29"/>
    </location>
</feature>
<evidence type="ECO:0000313" key="3">
    <source>
        <dbReference type="Proteomes" id="UP000325122"/>
    </source>
</evidence>
<keyword evidence="1" id="KW-0472">Membrane</keyword>
<keyword evidence="1" id="KW-0812">Transmembrane</keyword>
<reference evidence="2 3" key="1">
    <citation type="submission" date="2019-09" db="EMBL/GenBank/DDBJ databases">
        <authorList>
            <person name="Kevbrin V."/>
            <person name="Grouzdev D.S."/>
        </authorList>
    </citation>
    <scope>NUCLEOTIDE SEQUENCE [LARGE SCALE GENOMIC DNA]</scope>
    <source>
        <strain evidence="2 3">G-192</strain>
    </source>
</reference>
<comment type="caution">
    <text evidence="2">The sequence shown here is derived from an EMBL/GenBank/DDBJ whole genome shotgun (WGS) entry which is preliminary data.</text>
</comment>
<protein>
    <submittedName>
        <fullName evidence="2">Uncharacterized protein</fullName>
    </submittedName>
</protein>
<accession>A0A5M6Z8H7</accession>
<evidence type="ECO:0000256" key="1">
    <source>
        <dbReference type="SAM" id="Phobius"/>
    </source>
</evidence>
<keyword evidence="1" id="KW-1133">Transmembrane helix</keyword>
<feature type="transmembrane region" description="Helical" evidence="1">
    <location>
        <begin position="96"/>
        <end position="115"/>
    </location>
</feature>
<sequence length="291" mass="32647">MDKYQKYWPGIVVAGVVVLFVIASLVPIYQLRLGSNFQAIFESDDIKRKLALCAEVESQIEEVSCQIEVLRSDGQLQQSAFLARIQRDSAAFTKGLMLAGFVGLLLSGVGIYLIFQTFRETRNLAADTRRIGEAQVRPYLHISDLSVKVTRDGRLVFALKCKNTGLSPAYDVIASLGFDSSELKLGTLYAEFGTLPSQTEFTREIRLKDELFTGEKLEYDKTIAVDLVLFYRSIFSSKNGLDGYFSYRLRVLNKSGRLRAAIGHKPTLSKGYINKRCLLHLKAYEIAKEGD</sequence>
<dbReference type="AlphaFoldDB" id="A0A5M6Z8H7"/>
<dbReference type="EMBL" id="VWOJ01000005">
    <property type="protein sequence ID" value="KAA5800929.1"/>
    <property type="molecule type" value="Genomic_DNA"/>
</dbReference>
<gene>
    <name evidence="2" type="ORF">F1654_12745</name>
</gene>
<evidence type="ECO:0000313" key="2">
    <source>
        <dbReference type="EMBL" id="KAA5800929.1"/>
    </source>
</evidence>
<organism evidence="2 3">
    <name type="scientific">Alkalicaulis satelles</name>
    <dbReference type="NCBI Taxonomy" id="2609175"/>
    <lineage>
        <taxon>Bacteria</taxon>
        <taxon>Pseudomonadati</taxon>
        <taxon>Pseudomonadota</taxon>
        <taxon>Alphaproteobacteria</taxon>
        <taxon>Maricaulales</taxon>
        <taxon>Maricaulaceae</taxon>
        <taxon>Alkalicaulis</taxon>
    </lineage>
</organism>